<comment type="caution">
    <text evidence="1">The sequence shown here is derived from an EMBL/GenBank/DDBJ whole genome shotgun (WGS) entry which is preliminary data.</text>
</comment>
<dbReference type="Proteomes" id="UP000479710">
    <property type="component" value="Unassembled WGS sequence"/>
</dbReference>
<proteinExistence type="predicted"/>
<evidence type="ECO:0000313" key="1">
    <source>
        <dbReference type="EMBL" id="KAF0903810.1"/>
    </source>
</evidence>
<gene>
    <name evidence="1" type="ORF">E2562_029915</name>
</gene>
<keyword evidence="2" id="KW-1185">Reference proteome</keyword>
<evidence type="ECO:0000313" key="2">
    <source>
        <dbReference type="Proteomes" id="UP000479710"/>
    </source>
</evidence>
<name>A0A6G1CUI6_9ORYZ</name>
<organism evidence="1 2">
    <name type="scientific">Oryza meyeriana var. granulata</name>
    <dbReference type="NCBI Taxonomy" id="110450"/>
    <lineage>
        <taxon>Eukaryota</taxon>
        <taxon>Viridiplantae</taxon>
        <taxon>Streptophyta</taxon>
        <taxon>Embryophyta</taxon>
        <taxon>Tracheophyta</taxon>
        <taxon>Spermatophyta</taxon>
        <taxon>Magnoliopsida</taxon>
        <taxon>Liliopsida</taxon>
        <taxon>Poales</taxon>
        <taxon>Poaceae</taxon>
        <taxon>BOP clade</taxon>
        <taxon>Oryzoideae</taxon>
        <taxon>Oryzeae</taxon>
        <taxon>Oryzinae</taxon>
        <taxon>Oryza</taxon>
        <taxon>Oryza meyeriana</taxon>
    </lineage>
</organism>
<reference evidence="1 2" key="1">
    <citation type="submission" date="2019-11" db="EMBL/GenBank/DDBJ databases">
        <title>Whole genome sequence of Oryza granulata.</title>
        <authorList>
            <person name="Li W."/>
        </authorList>
    </citation>
    <scope>NUCLEOTIDE SEQUENCE [LARGE SCALE GENOMIC DNA]</scope>
    <source>
        <strain evidence="2">cv. Menghai</strain>
        <tissue evidence="1">Leaf</tissue>
    </source>
</reference>
<dbReference type="AlphaFoldDB" id="A0A6G1CUI6"/>
<accession>A0A6G1CUI6</accession>
<dbReference type="EMBL" id="SPHZ02000008">
    <property type="protein sequence ID" value="KAF0903810.1"/>
    <property type="molecule type" value="Genomic_DNA"/>
</dbReference>
<protein>
    <submittedName>
        <fullName evidence="1">Uncharacterized protein</fullName>
    </submittedName>
</protein>
<sequence>MSVAFADPKSQSTALAYADRMHAPGGLWWPEKCRIGVRLGFFFVTIAATVGRWEEVVVARKDSIHTSPICRARAALISSVHIGFLTANLDLPRPLEKGGEDGNGTPRARRLRRLDLCRELLHIGRWREDRHGGGRRRERCGANGRRWQGVTMEGGGDE</sequence>